<dbReference type="Pfam" id="PF13646">
    <property type="entry name" value="HEAT_2"/>
    <property type="match status" value="1"/>
</dbReference>
<evidence type="ECO:0000313" key="3">
    <source>
        <dbReference type="Proteomes" id="UP000316852"/>
    </source>
</evidence>
<dbReference type="InterPro" id="IPR011989">
    <property type="entry name" value="ARM-like"/>
</dbReference>
<accession>A0A538T4X3</accession>
<dbReference type="InterPro" id="IPR004155">
    <property type="entry name" value="PBS_lyase_HEAT"/>
</dbReference>
<dbReference type="InterPro" id="IPR016024">
    <property type="entry name" value="ARM-type_fold"/>
</dbReference>
<evidence type="ECO:0000313" key="2">
    <source>
        <dbReference type="EMBL" id="TMQ58692.1"/>
    </source>
</evidence>
<proteinExistence type="predicted"/>
<dbReference type="PANTHER" id="PTHR12697">
    <property type="entry name" value="PBS LYASE HEAT-LIKE PROTEIN"/>
    <property type="match status" value="1"/>
</dbReference>
<dbReference type="GO" id="GO:0016491">
    <property type="term" value="F:oxidoreductase activity"/>
    <property type="evidence" value="ECO:0007669"/>
    <property type="project" value="TreeGrafter"/>
</dbReference>
<name>A0A538T4X3_UNCEI</name>
<dbReference type="Gene3D" id="1.25.10.10">
    <property type="entry name" value="Leucine-rich Repeat Variant"/>
    <property type="match status" value="2"/>
</dbReference>
<dbReference type="SMART" id="SM00567">
    <property type="entry name" value="EZ_HEAT"/>
    <property type="match status" value="5"/>
</dbReference>
<sequence>MATPAPVKKGDSPEQKAERLGDQVLALDVKRVADWLQALVRTLKAYRMYLPNNPTLHKFQSDLEARTWSCLKEIGDIVLNVQQFDLLFEDYSVYHNAAREESLAYRFFTDGVRQITFREGLEPQELRGVLEVLKKATDLSQGQDDVVTLLWERDFRHVEYVHISIEDLMDGSGGQEYEPDEGAVEGGGIPWPSRVETPEEEAPVAVPGESILERSDDWNPKAPVTPSWDESVGVQFSLSESESQQLSEAIRVEEGRPLLNEVLEIVAAILTSEEEPTSFLESASAFQKFIELALEEADLGRANQLLSRLRTIAAKKAETQNEFRSLAEQVIREIGRPSFLGQFAPVLNAHPDLDPALLTNFLVQIGPTSAGAVCDLLGQVNHMKHRRALCEALAISCKDDVDVLISRLGDSRWYVIRNVVYVLGRIAHQGVERALDRALHHEDVRVRKEAVRALGNIESPTSRAFLVSAFRDLDATVRIQAALTLAQRRDDRAAQSIWGAIQAPEFARRDHNERRAFFEAMGKSGSASFVPPLHELLTRGGLFRGTNEEERLNAALALAWLGTPKAIEVLNHELTSKREPVRKAVEAALETVRKAAAPGARRDSMEEDAPSEAPGVEEPSP</sequence>
<comment type="caution">
    <text evidence="2">The sequence shown here is derived from an EMBL/GenBank/DDBJ whole genome shotgun (WGS) entry which is preliminary data.</text>
</comment>
<gene>
    <name evidence="2" type="ORF">E6K76_07255</name>
</gene>
<feature type="region of interest" description="Disordered" evidence="1">
    <location>
        <begin position="593"/>
        <end position="621"/>
    </location>
</feature>
<dbReference type="EMBL" id="VBOW01000031">
    <property type="protein sequence ID" value="TMQ58692.1"/>
    <property type="molecule type" value="Genomic_DNA"/>
</dbReference>
<dbReference type="Proteomes" id="UP000316852">
    <property type="component" value="Unassembled WGS sequence"/>
</dbReference>
<evidence type="ECO:0000256" key="1">
    <source>
        <dbReference type="SAM" id="MobiDB-lite"/>
    </source>
</evidence>
<dbReference type="PANTHER" id="PTHR12697:SF5">
    <property type="entry name" value="DEOXYHYPUSINE HYDROXYLASE"/>
    <property type="match status" value="1"/>
</dbReference>
<dbReference type="AlphaFoldDB" id="A0A538T4X3"/>
<reference evidence="2 3" key="1">
    <citation type="journal article" date="2019" name="Nat. Microbiol.">
        <title>Mediterranean grassland soil C-N compound turnover is dependent on rainfall and depth, and is mediated by genomically divergent microorganisms.</title>
        <authorList>
            <person name="Diamond S."/>
            <person name="Andeer P.F."/>
            <person name="Li Z."/>
            <person name="Crits-Christoph A."/>
            <person name="Burstein D."/>
            <person name="Anantharaman K."/>
            <person name="Lane K.R."/>
            <person name="Thomas B.C."/>
            <person name="Pan C."/>
            <person name="Northen T.R."/>
            <person name="Banfield J.F."/>
        </authorList>
    </citation>
    <scope>NUCLEOTIDE SEQUENCE [LARGE SCALE GENOMIC DNA]</scope>
    <source>
        <strain evidence="2">WS_6</strain>
    </source>
</reference>
<organism evidence="2 3">
    <name type="scientific">Eiseniibacteriota bacterium</name>
    <dbReference type="NCBI Taxonomy" id="2212470"/>
    <lineage>
        <taxon>Bacteria</taxon>
        <taxon>Candidatus Eiseniibacteriota</taxon>
    </lineage>
</organism>
<protein>
    <submittedName>
        <fullName evidence="2">HEAT repeat domain-containing protein</fullName>
    </submittedName>
</protein>
<dbReference type="SUPFAM" id="SSF48371">
    <property type="entry name" value="ARM repeat"/>
    <property type="match status" value="2"/>
</dbReference>